<dbReference type="SUPFAM" id="SSF143100">
    <property type="entry name" value="TTHA1013/TTHA0281-like"/>
    <property type="match status" value="1"/>
</dbReference>
<comment type="caution">
    <text evidence="2">The sequence shown here is derived from an EMBL/GenBank/DDBJ whole genome shotgun (WGS) entry which is preliminary data.</text>
</comment>
<sequence length="79" mass="8982">MKKSLKIYEFSTIIEKDAAGYYFAYVPSLQGCYSQGKTLEEALSNIKEAIQLHVEDRKKRMEPIPSRKPVSLTSVEVKA</sequence>
<dbReference type="Proteomes" id="UP000808388">
    <property type="component" value="Unassembled WGS sequence"/>
</dbReference>
<proteinExistence type="predicted"/>
<dbReference type="EMBL" id="JACQCQ010000003">
    <property type="protein sequence ID" value="MBI3627362.1"/>
    <property type="molecule type" value="Genomic_DNA"/>
</dbReference>
<dbReference type="InterPro" id="IPR051404">
    <property type="entry name" value="TA_system_antitoxin"/>
</dbReference>
<name>A0A9D6LRA0_9BACT</name>
<organism evidence="2 3">
    <name type="scientific">Candidatus Sungiibacteriota bacterium</name>
    <dbReference type="NCBI Taxonomy" id="2750080"/>
    <lineage>
        <taxon>Bacteria</taxon>
        <taxon>Candidatus Sungiibacteriota</taxon>
    </lineage>
</organism>
<accession>A0A9D6LRA0</accession>
<dbReference type="Pfam" id="PF15919">
    <property type="entry name" value="HicB_lk_antitox"/>
    <property type="match status" value="1"/>
</dbReference>
<protein>
    <submittedName>
        <fullName evidence="2">Type II toxin-antitoxin system HicB family antitoxin</fullName>
    </submittedName>
</protein>
<dbReference type="InterPro" id="IPR035069">
    <property type="entry name" value="TTHA1013/TTHA0281-like"/>
</dbReference>
<dbReference type="Gene3D" id="3.30.160.250">
    <property type="match status" value="1"/>
</dbReference>
<dbReference type="AlphaFoldDB" id="A0A9D6LRA0"/>
<gene>
    <name evidence="2" type="ORF">HY220_01245</name>
</gene>
<evidence type="ECO:0000259" key="1">
    <source>
        <dbReference type="Pfam" id="PF15919"/>
    </source>
</evidence>
<evidence type="ECO:0000313" key="3">
    <source>
        <dbReference type="Proteomes" id="UP000808388"/>
    </source>
</evidence>
<feature type="domain" description="HicB-like antitoxin of toxin-antitoxin system" evidence="1">
    <location>
        <begin position="11"/>
        <end position="70"/>
    </location>
</feature>
<dbReference type="InterPro" id="IPR031807">
    <property type="entry name" value="HicB-like"/>
</dbReference>
<dbReference type="PANTHER" id="PTHR34504:SF2">
    <property type="entry name" value="UPF0150 PROTEIN SSL0259"/>
    <property type="match status" value="1"/>
</dbReference>
<evidence type="ECO:0000313" key="2">
    <source>
        <dbReference type="EMBL" id="MBI3627362.1"/>
    </source>
</evidence>
<dbReference type="PROSITE" id="PS51257">
    <property type="entry name" value="PROKAR_LIPOPROTEIN"/>
    <property type="match status" value="1"/>
</dbReference>
<reference evidence="2" key="1">
    <citation type="submission" date="2020-07" db="EMBL/GenBank/DDBJ databases">
        <title>Huge and variable diversity of episymbiotic CPR bacteria and DPANN archaea in groundwater ecosystems.</title>
        <authorList>
            <person name="He C.Y."/>
            <person name="Keren R."/>
            <person name="Whittaker M."/>
            <person name="Farag I.F."/>
            <person name="Doudna J."/>
            <person name="Cate J.H.D."/>
            <person name="Banfield J.F."/>
        </authorList>
    </citation>
    <scope>NUCLEOTIDE SEQUENCE</scope>
    <source>
        <strain evidence="2">NC_groundwater_972_Pr1_S-0.2um_49_27</strain>
    </source>
</reference>
<dbReference type="PANTHER" id="PTHR34504">
    <property type="entry name" value="ANTITOXIN HICB"/>
    <property type="match status" value="1"/>
</dbReference>